<keyword evidence="2" id="KW-1185">Reference proteome</keyword>
<dbReference type="Proteomes" id="UP000789525">
    <property type="component" value="Unassembled WGS sequence"/>
</dbReference>
<reference evidence="1" key="1">
    <citation type="submission" date="2021-06" db="EMBL/GenBank/DDBJ databases">
        <authorList>
            <person name="Kallberg Y."/>
            <person name="Tangrot J."/>
            <person name="Rosling A."/>
        </authorList>
    </citation>
    <scope>NUCLEOTIDE SEQUENCE</scope>
    <source>
        <strain evidence="1">CL356</strain>
    </source>
</reference>
<protein>
    <submittedName>
        <fullName evidence="1">2103_t:CDS:1</fullName>
    </submittedName>
</protein>
<name>A0ACA9NQG3_9GLOM</name>
<evidence type="ECO:0000313" key="2">
    <source>
        <dbReference type="Proteomes" id="UP000789525"/>
    </source>
</evidence>
<organism evidence="1 2">
    <name type="scientific">Acaulospora colombiana</name>
    <dbReference type="NCBI Taxonomy" id="27376"/>
    <lineage>
        <taxon>Eukaryota</taxon>
        <taxon>Fungi</taxon>
        <taxon>Fungi incertae sedis</taxon>
        <taxon>Mucoromycota</taxon>
        <taxon>Glomeromycotina</taxon>
        <taxon>Glomeromycetes</taxon>
        <taxon>Diversisporales</taxon>
        <taxon>Acaulosporaceae</taxon>
        <taxon>Acaulospora</taxon>
    </lineage>
</organism>
<evidence type="ECO:0000313" key="1">
    <source>
        <dbReference type="EMBL" id="CAG8669384.1"/>
    </source>
</evidence>
<sequence length="400" mass="44531">LSDKLLPKTSAYHEIWLDKKLVAGNAVRDVEPMYGPYYLPRKFKIAVAIPPNNDVDIFANDVGFIAIADNNGRLIGFNVTAGGGMGVTHSNKKTYPRTGSVLGFCRTDQGYKVAESILLTQRDNGNRTEMGLEAFKAEVEKRQGFKFEPAKSFKFDSNIDEFGWQTDTQGKHHFTCFIENGRVQDEPGKDFKTGLREIAKVHKGRFRLTANQHLIISEVPESELDTIKKLLKKYGLDNTQFSGLRLSSSACVAFPTCGLAMAESERYLPVLIDKVEAICEENGLRNDSIVMRMTGCPNGCARPYLAEVAFVGKAPGAYVMLLGGGYYGQRLNKIYRENVTEPQILAILRPMIKRYALERHEGEHFGDFVIRAGYISATTSGKEWYEGMGGEGEHRESALA</sequence>
<feature type="non-terminal residue" evidence="1">
    <location>
        <position position="1"/>
    </location>
</feature>
<gene>
    <name evidence="1" type="ORF">ACOLOM_LOCUS8889</name>
</gene>
<dbReference type="EMBL" id="CAJVPT010024228">
    <property type="protein sequence ID" value="CAG8669384.1"/>
    <property type="molecule type" value="Genomic_DNA"/>
</dbReference>
<accession>A0ACA9NQG3</accession>
<proteinExistence type="predicted"/>
<comment type="caution">
    <text evidence="1">The sequence shown here is derived from an EMBL/GenBank/DDBJ whole genome shotgun (WGS) entry which is preliminary data.</text>
</comment>